<keyword evidence="2" id="KW-1185">Reference proteome</keyword>
<evidence type="ECO:0000313" key="1">
    <source>
        <dbReference type="EMBL" id="EOA94268.1"/>
    </source>
</evidence>
<evidence type="ECO:0000313" key="2">
    <source>
        <dbReference type="Proteomes" id="UP000296049"/>
    </source>
</evidence>
<protein>
    <submittedName>
        <fullName evidence="1">Uncharacterized protein</fullName>
    </submittedName>
</protein>
<reference evidence="2" key="1">
    <citation type="journal article" date="2013" name="Nat. Genet.">
        <title>The duck genome and transcriptome provide insight into an avian influenza virus reservoir species.</title>
        <authorList>
            <person name="Huang Y."/>
            <person name="Li Y."/>
            <person name="Burt D.W."/>
            <person name="Chen H."/>
            <person name="Zhang Y."/>
            <person name="Qian W."/>
            <person name="Kim H."/>
            <person name="Gan S."/>
            <person name="Zhao Y."/>
            <person name="Li J."/>
            <person name="Yi K."/>
            <person name="Feng H."/>
            <person name="Zhu P."/>
            <person name="Li B."/>
            <person name="Liu Q."/>
            <person name="Fairley S."/>
            <person name="Magor K.E."/>
            <person name="Du Z."/>
            <person name="Hu X."/>
            <person name="Goodman L."/>
            <person name="Tafer H."/>
            <person name="Vignal A."/>
            <person name="Lee T."/>
            <person name="Kim K.W."/>
            <person name="Sheng Z."/>
            <person name="An Y."/>
            <person name="Searle S."/>
            <person name="Herrero J."/>
            <person name="Groenen M.A."/>
            <person name="Crooijmans R.P."/>
            <person name="Faraut T."/>
            <person name="Cai Q."/>
            <person name="Webster R.G."/>
            <person name="Aldridge J.R."/>
            <person name="Warren W.C."/>
            <person name="Bartschat S."/>
            <person name="Kehr S."/>
            <person name="Marz M."/>
            <person name="Stadler P.F."/>
            <person name="Smith J."/>
            <person name="Kraus R.H."/>
            <person name="Zhao Y."/>
            <person name="Ren L."/>
            <person name="Fei J."/>
            <person name="Morisson M."/>
            <person name="Kaiser P."/>
            <person name="Griffin D.K."/>
            <person name="Rao M."/>
            <person name="Pitel F."/>
            <person name="Wang J."/>
            <person name="Li N."/>
        </authorList>
    </citation>
    <scope>NUCLEOTIDE SEQUENCE [LARGE SCALE GENOMIC DNA]</scope>
</reference>
<sequence length="283" mass="31069">MLPGGGQTGDDPMQHVDNGGSVRHVDLLFVPRVVLATLDIDFNTLGTYSLILGLLVVVQSMGLPERYPLLSTSSTQVCEGPDPAVIGVFHESCELLNAPHNVKHLSSSPGRSLAEIGKEVLKRSIKAYKWPFKNTAIPAELSLGACKEATGANQSLPETHCSCRSWEWSVNQPWSDHLHHQLKGWPVTDGTFSCLPSRCQLAAEEHRLHFPLPADDGDVSGFHGFSSSIPILLRAWVRQQPAHSIHGFIGQLYNTSRSFIFFCLSIYIKPKRADKAVTNQQAV</sequence>
<gene>
    <name evidence="1" type="ORF">Anapl_09537</name>
</gene>
<dbReference type="EMBL" id="KB744899">
    <property type="protein sequence ID" value="EOA94268.1"/>
    <property type="molecule type" value="Genomic_DNA"/>
</dbReference>
<accession>R0KM59</accession>
<dbReference type="Proteomes" id="UP000296049">
    <property type="component" value="Unassembled WGS sequence"/>
</dbReference>
<dbReference type="AlphaFoldDB" id="R0KM59"/>
<proteinExistence type="predicted"/>
<organism evidence="1 2">
    <name type="scientific">Anas platyrhynchos</name>
    <name type="common">Mallard</name>
    <name type="synonym">Anas boschas</name>
    <dbReference type="NCBI Taxonomy" id="8839"/>
    <lineage>
        <taxon>Eukaryota</taxon>
        <taxon>Metazoa</taxon>
        <taxon>Chordata</taxon>
        <taxon>Craniata</taxon>
        <taxon>Vertebrata</taxon>
        <taxon>Euteleostomi</taxon>
        <taxon>Archelosauria</taxon>
        <taxon>Archosauria</taxon>
        <taxon>Dinosauria</taxon>
        <taxon>Saurischia</taxon>
        <taxon>Theropoda</taxon>
        <taxon>Coelurosauria</taxon>
        <taxon>Aves</taxon>
        <taxon>Neognathae</taxon>
        <taxon>Galloanserae</taxon>
        <taxon>Anseriformes</taxon>
        <taxon>Anatidae</taxon>
        <taxon>Anatinae</taxon>
        <taxon>Anas</taxon>
    </lineage>
</organism>
<name>R0KM59_ANAPL</name>